<dbReference type="CDD" id="cd08278">
    <property type="entry name" value="benzyl_alcohol_DH"/>
    <property type="match status" value="1"/>
</dbReference>
<dbReference type="Proteomes" id="UP000249829">
    <property type="component" value="Unassembled WGS sequence"/>
</dbReference>
<dbReference type="Pfam" id="PF00107">
    <property type="entry name" value="ADH_zinc_N"/>
    <property type="match status" value="1"/>
</dbReference>
<keyword evidence="9" id="KW-1185">Reference proteome</keyword>
<dbReference type="InterPro" id="IPR036291">
    <property type="entry name" value="NAD(P)-bd_dom_sf"/>
</dbReference>
<dbReference type="OMA" id="MAFADGM"/>
<comment type="cofactor">
    <cofactor evidence="5">
        <name>Zn(2+)</name>
        <dbReference type="ChEBI" id="CHEBI:29105"/>
    </cofactor>
</comment>
<feature type="domain" description="Alcohol dehydrogenase-like C-terminal" evidence="6">
    <location>
        <begin position="216"/>
        <end position="318"/>
    </location>
</feature>
<dbReference type="STRING" id="1450538.A0A2V5IJL3"/>
<dbReference type="InterPro" id="IPR002328">
    <property type="entry name" value="ADH_Zn_CS"/>
</dbReference>
<dbReference type="SUPFAM" id="SSF50129">
    <property type="entry name" value="GroES-like"/>
    <property type="match status" value="1"/>
</dbReference>
<dbReference type="Gene3D" id="3.90.180.10">
    <property type="entry name" value="Medium-chain alcohol dehydrogenases, catalytic domain"/>
    <property type="match status" value="2"/>
</dbReference>
<dbReference type="PANTHER" id="PTHR43880">
    <property type="entry name" value="ALCOHOL DEHYDROGENASE"/>
    <property type="match status" value="1"/>
</dbReference>
<evidence type="ECO:0000256" key="5">
    <source>
        <dbReference type="RuleBase" id="RU361277"/>
    </source>
</evidence>
<evidence type="ECO:0000313" key="9">
    <source>
        <dbReference type="Proteomes" id="UP000249829"/>
    </source>
</evidence>
<accession>A0A2V5IJL3</accession>
<dbReference type="GO" id="GO:0005829">
    <property type="term" value="C:cytosol"/>
    <property type="evidence" value="ECO:0007669"/>
    <property type="project" value="TreeGrafter"/>
</dbReference>
<reference evidence="8 9" key="1">
    <citation type="submission" date="2018-02" db="EMBL/GenBank/DDBJ databases">
        <title>The genomes of Aspergillus section Nigri reveals drivers in fungal speciation.</title>
        <authorList>
            <consortium name="DOE Joint Genome Institute"/>
            <person name="Vesth T.C."/>
            <person name="Nybo J."/>
            <person name="Theobald S."/>
            <person name="Brandl J."/>
            <person name="Frisvad J.C."/>
            <person name="Nielsen K.F."/>
            <person name="Lyhne E.K."/>
            <person name="Kogle M.E."/>
            <person name="Kuo A."/>
            <person name="Riley R."/>
            <person name="Clum A."/>
            <person name="Nolan M."/>
            <person name="Lipzen A."/>
            <person name="Salamov A."/>
            <person name="Henrissat B."/>
            <person name="Wiebenga A."/>
            <person name="De vries R.P."/>
            <person name="Grigoriev I.V."/>
            <person name="Mortensen U.H."/>
            <person name="Andersen M.R."/>
            <person name="Baker S.E."/>
        </authorList>
    </citation>
    <scope>NUCLEOTIDE SEQUENCE [LARGE SCALE GENOMIC DNA]</scope>
    <source>
        <strain evidence="8 9">CBS 115571</strain>
    </source>
</reference>
<proteinExistence type="inferred from homology"/>
<feature type="domain" description="Alcohol dehydrogenase-like N-terminal" evidence="7">
    <location>
        <begin position="50"/>
        <end position="143"/>
    </location>
</feature>
<dbReference type="InterPro" id="IPR011032">
    <property type="entry name" value="GroES-like_sf"/>
</dbReference>
<keyword evidence="3" id="KW-0560">Oxidoreductase</keyword>
<keyword evidence="4" id="KW-0520">NAD</keyword>
<dbReference type="InterPro" id="IPR013154">
    <property type="entry name" value="ADH-like_N"/>
</dbReference>
<evidence type="ECO:0000256" key="4">
    <source>
        <dbReference type="ARBA" id="ARBA00023027"/>
    </source>
</evidence>
<evidence type="ECO:0000259" key="7">
    <source>
        <dbReference type="Pfam" id="PF08240"/>
    </source>
</evidence>
<dbReference type="GO" id="GO:0046294">
    <property type="term" value="P:formaldehyde catabolic process"/>
    <property type="evidence" value="ECO:0007669"/>
    <property type="project" value="TreeGrafter"/>
</dbReference>
<sequence>MSAAGLPEANICSYFPSFFFFSWHFFLRALVVRPEQKSLSLEEIVIVDLKPDEILVEIVTSGICHTDLLAMDGILPMLSPGVLGHEGTGRVSKVGEGVHHLSPGDQDMLSYSSCGSCDHCQSQHTSYCEGLRARNSSGTRPDGSSALMSTSGDRLFGHWFGQSSFSKHAVVKVSSAVRLAPEIDLATLPPMGCGLMTGAGAVFKTLDVQSGTSLAVFGVGAERLDLAFALGATHTFNNVQVDDVSGKIRQHTGSVGVQYALDCTGVATVIRTMVNSLALRGKGAFVGTPSSAPTVELDILSHLFGGKQYIGSMLGDSSNQVLIPYLLELHQMGEFPVERLVTHYEVKDYEMAFADGMGRLSKLCCTGRRCGFCAMSTSIGICCLVIRN</sequence>
<protein>
    <submittedName>
        <fullName evidence="8">GroES-like protein</fullName>
    </submittedName>
</protein>
<evidence type="ECO:0000256" key="2">
    <source>
        <dbReference type="ARBA" id="ARBA00022833"/>
    </source>
</evidence>
<dbReference type="GO" id="GO:0051903">
    <property type="term" value="F:S-(hydroxymethyl)glutathione dehydrogenase [NAD(P)+] activity"/>
    <property type="evidence" value="ECO:0007669"/>
    <property type="project" value="TreeGrafter"/>
</dbReference>
<evidence type="ECO:0000313" key="8">
    <source>
        <dbReference type="EMBL" id="PYI24077.1"/>
    </source>
</evidence>
<gene>
    <name evidence="8" type="ORF">BO99DRAFT_457916</name>
</gene>
<keyword evidence="1 5" id="KW-0479">Metal-binding</keyword>
<dbReference type="Pfam" id="PF08240">
    <property type="entry name" value="ADH_N"/>
    <property type="match status" value="1"/>
</dbReference>
<dbReference type="InterPro" id="IPR013149">
    <property type="entry name" value="ADH-like_C"/>
</dbReference>
<dbReference type="AlphaFoldDB" id="A0A2V5IJL3"/>
<evidence type="ECO:0000259" key="6">
    <source>
        <dbReference type="Pfam" id="PF00107"/>
    </source>
</evidence>
<dbReference type="SUPFAM" id="SSF51735">
    <property type="entry name" value="NAD(P)-binding Rossmann-fold domains"/>
    <property type="match status" value="1"/>
</dbReference>
<dbReference type="PROSITE" id="PS00059">
    <property type="entry name" value="ADH_ZINC"/>
    <property type="match status" value="1"/>
</dbReference>
<name>A0A2V5IJL3_ASPV1</name>
<dbReference type="PANTHER" id="PTHR43880:SF12">
    <property type="entry name" value="ALCOHOL DEHYDROGENASE CLASS-3"/>
    <property type="match status" value="1"/>
</dbReference>
<evidence type="ECO:0000256" key="3">
    <source>
        <dbReference type="ARBA" id="ARBA00023002"/>
    </source>
</evidence>
<comment type="similarity">
    <text evidence="5">Belongs to the zinc-containing alcohol dehydrogenase family.</text>
</comment>
<evidence type="ECO:0000256" key="1">
    <source>
        <dbReference type="ARBA" id="ARBA00022723"/>
    </source>
</evidence>
<organism evidence="8 9">
    <name type="scientific">Aspergillus violaceofuscus (strain CBS 115571)</name>
    <dbReference type="NCBI Taxonomy" id="1450538"/>
    <lineage>
        <taxon>Eukaryota</taxon>
        <taxon>Fungi</taxon>
        <taxon>Dikarya</taxon>
        <taxon>Ascomycota</taxon>
        <taxon>Pezizomycotina</taxon>
        <taxon>Eurotiomycetes</taxon>
        <taxon>Eurotiomycetidae</taxon>
        <taxon>Eurotiales</taxon>
        <taxon>Aspergillaceae</taxon>
        <taxon>Aspergillus</taxon>
    </lineage>
</organism>
<dbReference type="Gene3D" id="3.40.50.720">
    <property type="entry name" value="NAD(P)-binding Rossmann-like Domain"/>
    <property type="match status" value="2"/>
</dbReference>
<dbReference type="GO" id="GO:0008270">
    <property type="term" value="F:zinc ion binding"/>
    <property type="evidence" value="ECO:0007669"/>
    <property type="project" value="InterPro"/>
</dbReference>
<dbReference type="EMBL" id="KZ825103">
    <property type="protein sequence ID" value="PYI24077.1"/>
    <property type="molecule type" value="Genomic_DNA"/>
</dbReference>
<keyword evidence="2 5" id="KW-0862">Zinc</keyword>